<protein>
    <submittedName>
        <fullName evidence="1">Uncharacterized protein</fullName>
    </submittedName>
</protein>
<proteinExistence type="predicted"/>
<evidence type="ECO:0000313" key="1">
    <source>
        <dbReference type="EMBL" id="KUI66352.1"/>
    </source>
</evidence>
<accession>A0A194VQT7</accession>
<gene>
    <name evidence="1" type="ORF">VM1G_02241</name>
</gene>
<dbReference type="AlphaFoldDB" id="A0A194VQT7"/>
<organism evidence="1 2">
    <name type="scientific">Cytospora mali</name>
    <name type="common">Apple Valsa canker fungus</name>
    <name type="synonym">Valsa mali</name>
    <dbReference type="NCBI Taxonomy" id="578113"/>
    <lineage>
        <taxon>Eukaryota</taxon>
        <taxon>Fungi</taxon>
        <taxon>Dikarya</taxon>
        <taxon>Ascomycota</taxon>
        <taxon>Pezizomycotina</taxon>
        <taxon>Sordariomycetes</taxon>
        <taxon>Sordariomycetidae</taxon>
        <taxon>Diaporthales</taxon>
        <taxon>Cytosporaceae</taxon>
        <taxon>Cytospora</taxon>
    </lineage>
</organism>
<dbReference type="EMBL" id="CM003099">
    <property type="protein sequence ID" value="KUI66352.1"/>
    <property type="molecule type" value="Genomic_DNA"/>
</dbReference>
<evidence type="ECO:0000313" key="2">
    <source>
        <dbReference type="Proteomes" id="UP000078559"/>
    </source>
</evidence>
<reference evidence="1" key="1">
    <citation type="submission" date="2014-12" db="EMBL/GenBank/DDBJ databases">
        <title>Genome Sequence of Valsa Canker Pathogens Uncovers a Specific Adaption of Colonization on Woody Bark.</title>
        <authorList>
            <person name="Yin Z."/>
            <person name="Liu H."/>
            <person name="Gao X."/>
            <person name="Li Z."/>
            <person name="Song N."/>
            <person name="Ke X."/>
            <person name="Dai Q."/>
            <person name="Wu Y."/>
            <person name="Sun Y."/>
            <person name="Xu J.-R."/>
            <person name="Kang Z.K."/>
            <person name="Wang L."/>
            <person name="Huang L."/>
        </authorList>
    </citation>
    <scope>NUCLEOTIDE SEQUENCE [LARGE SCALE GENOMIC DNA]</scope>
    <source>
        <strain evidence="1">03-8</strain>
    </source>
</reference>
<dbReference type="OrthoDB" id="62952at2759"/>
<sequence>MNIDTQSASLFFAMPGEIREKIYAYCLTFHYSDFDLSSRPFYTFWGEQAFSKPLPALMLSCKRAYDEMRPRVHEEAVMRACMFEHGKRIGFAVHGNLRIPRLRRLVFLVAMEHPNWNTWMMFFGDIMRGAEGLRELVVDWQPRRAASSGGIGYLAQQETRMERRFFEVIAGASSLEAVRIHGDVPPHWADKLKAMIANRQDRVVKVVCLKERWWREDREDAASTTLCRTHGAK</sequence>
<name>A0A194VQT7_CYTMA</name>
<keyword evidence="2" id="KW-1185">Reference proteome</keyword>
<dbReference type="Proteomes" id="UP000078559">
    <property type="component" value="Chromosome 2"/>
</dbReference>